<evidence type="ECO:0000313" key="2">
    <source>
        <dbReference type="EMBL" id="ADX87445.1"/>
    </source>
</evidence>
<evidence type="ECO:0000256" key="1">
    <source>
        <dbReference type="SAM" id="Phobius"/>
    </source>
</evidence>
<keyword evidence="1" id="KW-0812">Transmembrane</keyword>
<keyword evidence="3" id="KW-1185">Reference proteome</keyword>
<feature type="transmembrane region" description="Helical" evidence="1">
    <location>
        <begin position="5"/>
        <end position="25"/>
    </location>
</feature>
<dbReference type="KEGG" id="vg:10228787"/>
<gene>
    <name evidence="2" type="primary">orf5</name>
</gene>
<sequence>MFEKFLYIILTFAFASPIIELFQHITTGTPWIN</sequence>
<protein>
    <submittedName>
        <fullName evidence="2">Uncharacterized protein orf5</fullName>
    </submittedName>
</protein>
<keyword evidence="1" id="KW-0472">Membrane</keyword>
<name>F1D001_9CAUD</name>
<organism evidence="2 3">
    <name type="scientific">Vibrio phage ICP3</name>
    <dbReference type="NCBI Taxonomy" id="979535"/>
    <lineage>
        <taxon>Viruses</taxon>
        <taxon>Duplodnaviria</taxon>
        <taxon>Heunggongvirae</taxon>
        <taxon>Uroviricota</taxon>
        <taxon>Caudoviricetes</taxon>
        <taxon>Autographivirales</taxon>
        <taxon>Autotranscriptaviridae</taxon>
        <taxon>Studiervirinae</taxon>
        <taxon>Chatterjeevirus</taxon>
        <taxon>Chatterjeevirus ICP3</taxon>
    </lineage>
</organism>
<dbReference type="Proteomes" id="UP000007496">
    <property type="component" value="Segment"/>
</dbReference>
<evidence type="ECO:0000313" key="3">
    <source>
        <dbReference type="Proteomes" id="UP000007496"/>
    </source>
</evidence>
<dbReference type="RefSeq" id="YP_004251248.1">
    <property type="nucleotide sequence ID" value="NC_015159.1"/>
</dbReference>
<proteinExistence type="predicted"/>
<keyword evidence="1" id="KW-1133">Transmembrane helix</keyword>
<dbReference type="GeneID" id="10228787"/>
<dbReference type="EMBL" id="HQ641340">
    <property type="protein sequence ID" value="ADX87445.1"/>
    <property type="molecule type" value="Genomic_DNA"/>
</dbReference>
<reference evidence="2 3" key="1">
    <citation type="journal article" date="2011" name="MBio">
        <title>Evidence of a dominant lineage of Vibrio cholerae-specific lytic bacteriophages shed by cholera patients over a 10-year period in Dhaka, Bangladesh.</title>
        <authorList>
            <person name="Seed K.D."/>
            <person name="Bodi K.L."/>
            <person name="Kropinski A.M."/>
            <person name="Ackermann H.W."/>
            <person name="Calderwood S.B."/>
            <person name="Qadri F."/>
            <person name="Camilli A."/>
        </authorList>
    </citation>
    <scope>NUCLEOTIDE SEQUENCE [LARGE SCALE GENOMIC DNA]</scope>
</reference>
<accession>F1D001</accession>